<dbReference type="PANTHER" id="PTHR37292:SF2">
    <property type="entry name" value="DUF262 DOMAIN-CONTAINING PROTEIN"/>
    <property type="match status" value="1"/>
</dbReference>
<dbReference type="PANTHER" id="PTHR37292">
    <property type="entry name" value="VNG6097C"/>
    <property type="match status" value="1"/>
</dbReference>
<evidence type="ECO:0000259" key="1">
    <source>
        <dbReference type="Pfam" id="PF03235"/>
    </source>
</evidence>
<evidence type="ECO:0000313" key="2">
    <source>
        <dbReference type="EMBL" id="MFD0850530.1"/>
    </source>
</evidence>
<sequence>MISAPQPFVVHLFTIFRQIAAGELRIPAFQRDFIWRERQVIELLASVREHYPVGSILLWHVEQKMLEIASSQVSAFPLVTESYPTSYILDGMQRLSTLYGTFHFKLGDDEVFNVLYDLRRQNFYHAADLTPQQAEAAIPLAALISPRRMLEHQARLAELPDGDKLLEELLATQGAFQDYMIPVVRIAGHDIDRIVGIFERINSTGTRLDTVDFMRAITWNQAFDLNRALDTAQEALGEDGLEVSDETIIKCVGLMLGVQPSREELLTLRARTPGELSQAFAQFPQRLEEVAAFLRERLRIESSAYVPYEGQLLVLFKAVGMAEASGPELDLLERWFWAAGFNESLRGKPDHYVVRAVEGWRALIAGQIRGLEPRLRLSVADFFERRLIKGKALSGAFGAMFAVREGRSLLTGEVVPASLYMSVADLDSFQTIFSAEALRASGIDLGPSSRIFPNIILTNVLEREVPGPSDWQEHILRLAQAGKGEVLASQLIDDLAVAHLRAGEVQAFLRRRAELMREQALALVGS</sequence>
<protein>
    <submittedName>
        <fullName evidence="2">DUF262 domain-containing protein</fullName>
    </submittedName>
</protein>
<accession>A0ABW3C9H0</accession>
<name>A0ABW3C9H0_SPHXN</name>
<keyword evidence="3" id="KW-1185">Reference proteome</keyword>
<dbReference type="EMBL" id="JBHTIK010000015">
    <property type="protein sequence ID" value="MFD0850530.1"/>
    <property type="molecule type" value="Genomic_DNA"/>
</dbReference>
<comment type="caution">
    <text evidence="2">The sequence shown here is derived from an EMBL/GenBank/DDBJ whole genome shotgun (WGS) entry which is preliminary data.</text>
</comment>
<dbReference type="Pfam" id="PF03235">
    <property type="entry name" value="GmrSD_N"/>
    <property type="match status" value="1"/>
</dbReference>
<reference evidence="3" key="1">
    <citation type="journal article" date="2019" name="Int. J. Syst. Evol. Microbiol.">
        <title>The Global Catalogue of Microorganisms (GCM) 10K type strain sequencing project: providing services to taxonomists for standard genome sequencing and annotation.</title>
        <authorList>
            <consortium name="The Broad Institute Genomics Platform"/>
            <consortium name="The Broad Institute Genome Sequencing Center for Infectious Disease"/>
            <person name="Wu L."/>
            <person name="Ma J."/>
        </authorList>
    </citation>
    <scope>NUCLEOTIDE SEQUENCE [LARGE SCALE GENOMIC DNA]</scope>
    <source>
        <strain evidence="3">CCUG 52537</strain>
    </source>
</reference>
<proteinExistence type="predicted"/>
<organism evidence="2 3">
    <name type="scientific">Sphingosinicella xenopeptidilytica</name>
    <dbReference type="NCBI Taxonomy" id="364098"/>
    <lineage>
        <taxon>Bacteria</taxon>
        <taxon>Pseudomonadati</taxon>
        <taxon>Pseudomonadota</taxon>
        <taxon>Alphaproteobacteria</taxon>
        <taxon>Sphingomonadales</taxon>
        <taxon>Sphingosinicellaceae</taxon>
        <taxon>Sphingosinicella</taxon>
    </lineage>
</organism>
<gene>
    <name evidence="2" type="ORF">ACFQ00_19535</name>
</gene>
<dbReference type="InterPro" id="IPR004919">
    <property type="entry name" value="GmrSD_N"/>
</dbReference>
<dbReference type="RefSeq" id="WP_381494988.1">
    <property type="nucleotide sequence ID" value="NZ_JBHTIK010000015.1"/>
</dbReference>
<dbReference type="Proteomes" id="UP001597124">
    <property type="component" value="Unassembled WGS sequence"/>
</dbReference>
<feature type="domain" description="GmrSD restriction endonucleases N-terminal" evidence="1">
    <location>
        <begin position="14"/>
        <end position="217"/>
    </location>
</feature>
<evidence type="ECO:0000313" key="3">
    <source>
        <dbReference type="Proteomes" id="UP001597124"/>
    </source>
</evidence>